<dbReference type="Proteomes" id="UP000280099">
    <property type="component" value="Unassembled WGS sequence"/>
</dbReference>
<dbReference type="InterPro" id="IPR017853">
    <property type="entry name" value="GH"/>
</dbReference>
<dbReference type="InterPro" id="IPR025705">
    <property type="entry name" value="Beta_hexosaminidase_sua/sub"/>
</dbReference>
<dbReference type="PANTHER" id="PTHR43678">
    <property type="entry name" value="PUTATIVE (AFU_ORTHOLOGUE AFUA_2G00640)-RELATED"/>
    <property type="match status" value="1"/>
</dbReference>
<reference evidence="6 7" key="1">
    <citation type="submission" date="2018-10" db="EMBL/GenBank/DDBJ databases">
        <title>Genomic Encyclopedia of Type Strains, Phase IV (KMG-IV): sequencing the most valuable type-strain genomes for metagenomic binning, comparative biology and taxonomic classification.</title>
        <authorList>
            <person name="Goeker M."/>
        </authorList>
    </citation>
    <scope>NUCLEOTIDE SEQUENCE [LARGE SCALE GENOMIC DNA]</scope>
    <source>
        <strain evidence="6 7">DSM 23800</strain>
    </source>
</reference>
<dbReference type="OrthoDB" id="9763537at2"/>
<dbReference type="Pfam" id="PF00728">
    <property type="entry name" value="Glyco_hydro_20"/>
    <property type="match status" value="1"/>
</dbReference>
<dbReference type="SUPFAM" id="SSF51445">
    <property type="entry name" value="(Trans)glycosidases"/>
    <property type="match status" value="1"/>
</dbReference>
<evidence type="ECO:0000313" key="6">
    <source>
        <dbReference type="EMBL" id="RKR72736.1"/>
    </source>
</evidence>
<evidence type="ECO:0000313" key="7">
    <source>
        <dbReference type="Proteomes" id="UP000280099"/>
    </source>
</evidence>
<comment type="similarity">
    <text evidence="1">Belongs to the glycosyl hydrolase 20 family.</text>
</comment>
<dbReference type="PRINTS" id="PR00738">
    <property type="entry name" value="GLHYDRLASE20"/>
</dbReference>
<evidence type="ECO:0000259" key="5">
    <source>
        <dbReference type="Pfam" id="PF00728"/>
    </source>
</evidence>
<dbReference type="Gene3D" id="3.20.20.80">
    <property type="entry name" value="Glycosidases"/>
    <property type="match status" value="1"/>
</dbReference>
<evidence type="ECO:0000256" key="4">
    <source>
        <dbReference type="SAM" id="SignalP"/>
    </source>
</evidence>
<name>A0A420XGV3_9PAST</name>
<comment type="caution">
    <text evidence="6">The sequence shown here is derived from an EMBL/GenBank/DDBJ whole genome shotgun (WGS) entry which is preliminary data.</text>
</comment>
<feature type="chain" id="PRO_5019347643" evidence="4">
    <location>
        <begin position="22"/>
        <end position="399"/>
    </location>
</feature>
<proteinExistence type="inferred from homology"/>
<feature type="signal peptide" evidence="4">
    <location>
        <begin position="1"/>
        <end position="21"/>
    </location>
</feature>
<keyword evidence="4" id="KW-0732">Signal</keyword>
<sequence>MRLKIVSAYLLFGLMLGDVSAYSTISDNNGTLFSSVSPAQSNNASTPAHKEIGLMLDTARHFYSVNVIKNFIDTLAVSGGSFLHLHFSDHENYALESDLLGQKVENDIQRKDGAYINPQTGKPFLSYEQLKEITRYAQSKNIELIPEIDSPNHMNGIFQLLVHKYGQGYVDSLKSAHVDDELDITKPESVQFVKKLITEVADAFGSQSKHFHIGGDEFAYSEEYNQEFIDYINELAAYLDQKGFTPRLWNDGLITKNVDGLNHNIQITYWSYDGDTENRSVAIRRRQMCASVPDLIDKGFTVLNYNSYYLYLVPKEGSDLRKEADFAGKDIENHWNLGVWDGENTNNAIRNTDNILGAALAIWGEDAGRLSDKSIQEYSSGVLKAVIHKSRANDSEASE</sequence>
<evidence type="ECO:0000256" key="3">
    <source>
        <dbReference type="PIRSR" id="PIRSR625705-1"/>
    </source>
</evidence>
<organism evidence="6 7">
    <name type="scientific">Otariodibacter oris</name>
    <dbReference type="NCBI Taxonomy" id="1032623"/>
    <lineage>
        <taxon>Bacteria</taxon>
        <taxon>Pseudomonadati</taxon>
        <taxon>Pseudomonadota</taxon>
        <taxon>Gammaproteobacteria</taxon>
        <taxon>Pasteurellales</taxon>
        <taxon>Pasteurellaceae</taxon>
        <taxon>Otariodibacter</taxon>
    </lineage>
</organism>
<accession>A0A420XGV3</accession>
<dbReference type="InterPro" id="IPR015883">
    <property type="entry name" value="Glyco_hydro_20_cat"/>
</dbReference>
<evidence type="ECO:0000256" key="1">
    <source>
        <dbReference type="ARBA" id="ARBA00006285"/>
    </source>
</evidence>
<keyword evidence="2" id="KW-0378">Hydrolase</keyword>
<dbReference type="GO" id="GO:0004563">
    <property type="term" value="F:beta-N-acetylhexosaminidase activity"/>
    <property type="evidence" value="ECO:0007669"/>
    <property type="project" value="InterPro"/>
</dbReference>
<gene>
    <name evidence="6" type="ORF">DES31_0901</name>
</gene>
<dbReference type="GO" id="GO:0005975">
    <property type="term" value="P:carbohydrate metabolic process"/>
    <property type="evidence" value="ECO:0007669"/>
    <property type="project" value="InterPro"/>
</dbReference>
<dbReference type="CDD" id="cd06564">
    <property type="entry name" value="GH20_DspB_LnbB-like"/>
    <property type="match status" value="1"/>
</dbReference>
<dbReference type="InterPro" id="IPR052764">
    <property type="entry name" value="GH20_Enzymes"/>
</dbReference>
<evidence type="ECO:0000256" key="2">
    <source>
        <dbReference type="ARBA" id="ARBA00022801"/>
    </source>
</evidence>
<dbReference type="EMBL" id="RBJC01000005">
    <property type="protein sequence ID" value="RKR72736.1"/>
    <property type="molecule type" value="Genomic_DNA"/>
</dbReference>
<protein>
    <submittedName>
        <fullName evidence="6">Hexosaminidase</fullName>
    </submittedName>
</protein>
<feature type="domain" description="Glycoside hydrolase family 20 catalytic" evidence="5">
    <location>
        <begin position="53"/>
        <end position="366"/>
    </location>
</feature>
<dbReference type="AlphaFoldDB" id="A0A420XGV3"/>
<dbReference type="PANTHER" id="PTHR43678:SF1">
    <property type="entry name" value="BETA-N-ACETYLHEXOSAMINIDASE"/>
    <property type="match status" value="1"/>
</dbReference>
<feature type="active site" description="Proton donor" evidence="3">
    <location>
        <position position="217"/>
    </location>
</feature>
<keyword evidence="7" id="KW-1185">Reference proteome</keyword>